<reference evidence="2" key="1">
    <citation type="submission" date="2024-07" db="EMBL/GenBank/DDBJ databases">
        <title>Two chromosome-level genome assemblies of Korean endemic species Abeliophyllum distichum and Forsythia ovata (Oleaceae).</title>
        <authorList>
            <person name="Jang H."/>
        </authorList>
    </citation>
    <scope>NUCLEOTIDE SEQUENCE [LARGE SCALE GENOMIC DNA]</scope>
</reference>
<evidence type="ECO:0000313" key="2">
    <source>
        <dbReference type="Proteomes" id="UP001604336"/>
    </source>
</evidence>
<organism evidence="1 2">
    <name type="scientific">Abeliophyllum distichum</name>
    <dbReference type="NCBI Taxonomy" id="126358"/>
    <lineage>
        <taxon>Eukaryota</taxon>
        <taxon>Viridiplantae</taxon>
        <taxon>Streptophyta</taxon>
        <taxon>Embryophyta</taxon>
        <taxon>Tracheophyta</taxon>
        <taxon>Spermatophyta</taxon>
        <taxon>Magnoliopsida</taxon>
        <taxon>eudicotyledons</taxon>
        <taxon>Gunneridae</taxon>
        <taxon>Pentapetalae</taxon>
        <taxon>asterids</taxon>
        <taxon>lamiids</taxon>
        <taxon>Lamiales</taxon>
        <taxon>Oleaceae</taxon>
        <taxon>Forsythieae</taxon>
        <taxon>Abeliophyllum</taxon>
    </lineage>
</organism>
<dbReference type="EMBL" id="JBFOLK010000006">
    <property type="protein sequence ID" value="KAL2505050.1"/>
    <property type="molecule type" value="Genomic_DNA"/>
</dbReference>
<accession>A0ABD1SX65</accession>
<comment type="caution">
    <text evidence="1">The sequence shown here is derived from an EMBL/GenBank/DDBJ whole genome shotgun (WGS) entry which is preliminary data.</text>
</comment>
<protein>
    <submittedName>
        <fullName evidence="1">Uncharacterized protein</fullName>
    </submittedName>
</protein>
<name>A0ABD1SX65_9LAMI</name>
<dbReference type="Proteomes" id="UP001604336">
    <property type="component" value="Unassembled WGS sequence"/>
</dbReference>
<proteinExistence type="predicted"/>
<gene>
    <name evidence="1" type="ORF">Adt_20671</name>
</gene>
<evidence type="ECO:0000313" key="1">
    <source>
        <dbReference type="EMBL" id="KAL2505050.1"/>
    </source>
</evidence>
<dbReference type="AlphaFoldDB" id="A0ABD1SX65"/>
<sequence length="116" mass="12729">MERIKADRIEAEAKAVAAYQKGLRTCRSTCLLKFLMISGAGSQCPDDQMCSSCVPDPWRISMVGLNGGYLEDPYLDDEANNYPQLVLIMPDGSLLSPVMILQKEKTVIGGMQLSNL</sequence>
<keyword evidence="2" id="KW-1185">Reference proteome</keyword>